<evidence type="ECO:0000313" key="4">
    <source>
        <dbReference type="Proteomes" id="UP000321393"/>
    </source>
</evidence>
<evidence type="ECO:0000259" key="1">
    <source>
        <dbReference type="Pfam" id="PF13960"/>
    </source>
</evidence>
<protein>
    <submittedName>
        <fullName evidence="3">Gamma-aminobutyrate transaminase POP2</fullName>
    </submittedName>
</protein>
<dbReference type="EMBL" id="SSTE01006781">
    <property type="protein sequence ID" value="KAA0058417.1"/>
    <property type="molecule type" value="Genomic_DNA"/>
</dbReference>
<dbReference type="AlphaFoldDB" id="A0A5D3CSM8"/>
<dbReference type="Proteomes" id="UP000321947">
    <property type="component" value="Unassembled WGS sequence"/>
</dbReference>
<sequence length="356" mass="40887">MSLLIPGLSSPSKKIDVYLQPLIEELKELWNFEVHTYDSLTGQFFQLHATLLWTINDFPTYGDLSGWSTKGYHAWVINRPLGYKVGYPSWDIDATLQRTTCGVKGGNMMERSLRTLEQYVWNKPRPMGSIVEAYVMNESRTICSRYLSGIETRFARDEQNDDTIPEDEVIGTMSSFSDEIDVMFLELVENLNNPTEGTAQPSLTPTPKRHVQYRLLELERYIHASREYIEVIKGDLQHFFVLDFNDQAMNRFVEHQMLSTFKEFRCDCHRHFKKHSDPKEARANPPHILNQMLVLQSQPTLKGSQPLSGDEICEDVLGRRLSYSKGLGWALKSKSRKMASASSATTSMQSMVELEL</sequence>
<dbReference type="OrthoDB" id="3234349at2759"/>
<dbReference type="InterPro" id="IPR004242">
    <property type="entry name" value="Transposase_21"/>
</dbReference>
<dbReference type="PANTHER" id="PTHR48451">
    <property type="entry name" value="DUF4218 DOMAIN-CONTAINING PROTEIN"/>
    <property type="match status" value="1"/>
</dbReference>
<dbReference type="PANTHER" id="PTHR48451:SF1">
    <property type="entry name" value="DUF4218 DOMAIN-CONTAINING PROTEIN"/>
    <property type="match status" value="1"/>
</dbReference>
<dbReference type="InterPro" id="IPR025452">
    <property type="entry name" value="DUF4218"/>
</dbReference>
<evidence type="ECO:0000313" key="2">
    <source>
        <dbReference type="EMBL" id="KAA0058417.1"/>
    </source>
</evidence>
<organism evidence="3 5">
    <name type="scientific">Cucumis melo var. makuwa</name>
    <name type="common">Oriental melon</name>
    <dbReference type="NCBI Taxonomy" id="1194695"/>
    <lineage>
        <taxon>Eukaryota</taxon>
        <taxon>Viridiplantae</taxon>
        <taxon>Streptophyta</taxon>
        <taxon>Embryophyta</taxon>
        <taxon>Tracheophyta</taxon>
        <taxon>Spermatophyta</taxon>
        <taxon>Magnoliopsida</taxon>
        <taxon>eudicotyledons</taxon>
        <taxon>Gunneridae</taxon>
        <taxon>Pentapetalae</taxon>
        <taxon>rosids</taxon>
        <taxon>fabids</taxon>
        <taxon>Cucurbitales</taxon>
        <taxon>Cucurbitaceae</taxon>
        <taxon>Benincaseae</taxon>
        <taxon>Cucumis</taxon>
    </lineage>
</organism>
<dbReference type="Proteomes" id="UP000321393">
    <property type="component" value="Unassembled WGS sequence"/>
</dbReference>
<evidence type="ECO:0000313" key="3">
    <source>
        <dbReference type="EMBL" id="TYK14525.1"/>
    </source>
</evidence>
<evidence type="ECO:0000313" key="5">
    <source>
        <dbReference type="Proteomes" id="UP000321947"/>
    </source>
</evidence>
<feature type="domain" description="DUF4218" evidence="1">
    <location>
        <begin position="108"/>
        <end position="160"/>
    </location>
</feature>
<dbReference type="Pfam" id="PF13960">
    <property type="entry name" value="DUF4218"/>
    <property type="match status" value="1"/>
</dbReference>
<proteinExistence type="predicted"/>
<dbReference type="Pfam" id="PF02992">
    <property type="entry name" value="Transposase_21"/>
    <property type="match status" value="1"/>
</dbReference>
<name>A0A5D3CSM8_CUCMM</name>
<gene>
    <name evidence="3" type="ORF">E5676_scaffold552G00020</name>
    <name evidence="2" type="ORF">E6C27_scaffold409G001330</name>
</gene>
<reference evidence="4 5" key="1">
    <citation type="submission" date="2019-08" db="EMBL/GenBank/DDBJ databases">
        <title>Draft genome sequences of two oriental melons (Cucumis melo L. var makuwa).</title>
        <authorList>
            <person name="Kwon S.-Y."/>
        </authorList>
    </citation>
    <scope>NUCLEOTIDE SEQUENCE [LARGE SCALE GENOMIC DNA]</scope>
    <source>
        <strain evidence="5">cv. Chang Bougi</strain>
        <strain evidence="4">cv. SW 3</strain>
        <tissue evidence="3">Leaf</tissue>
    </source>
</reference>
<comment type="caution">
    <text evidence="3">The sequence shown here is derived from an EMBL/GenBank/DDBJ whole genome shotgun (WGS) entry which is preliminary data.</text>
</comment>
<dbReference type="EMBL" id="SSTD01009281">
    <property type="protein sequence ID" value="TYK14525.1"/>
    <property type="molecule type" value="Genomic_DNA"/>
</dbReference>
<accession>A0A5D3CSM8</accession>